<proteinExistence type="predicted"/>
<dbReference type="AlphaFoldDB" id="A0A380AA37"/>
<evidence type="ECO:0000313" key="2">
    <source>
        <dbReference type="EMBL" id="SUI77061.1"/>
    </source>
</evidence>
<organism evidence="2 3">
    <name type="scientific">Shewanella algae</name>
    <dbReference type="NCBI Taxonomy" id="38313"/>
    <lineage>
        <taxon>Bacteria</taxon>
        <taxon>Pseudomonadati</taxon>
        <taxon>Pseudomonadota</taxon>
        <taxon>Gammaproteobacteria</taxon>
        <taxon>Alteromonadales</taxon>
        <taxon>Shewanellaceae</taxon>
        <taxon>Shewanella</taxon>
    </lineage>
</organism>
<gene>
    <name evidence="2" type="ORF">NCTC10738_02517</name>
</gene>
<sequence length="58" mass="6506">MTMTILKQLEQITGPRKDINLKHNLVDVVFLTLSAILSGSTGWKSIQEFGEEQLNKCS</sequence>
<keyword evidence="3" id="KW-1185">Reference proteome</keyword>
<dbReference type="InterPro" id="IPR032806">
    <property type="entry name" value="YbfD_N"/>
</dbReference>
<dbReference type="EMBL" id="UGYO01000001">
    <property type="protein sequence ID" value="SUI77061.1"/>
    <property type="molecule type" value="Genomic_DNA"/>
</dbReference>
<protein>
    <submittedName>
        <fullName evidence="2">Transposase</fullName>
    </submittedName>
</protein>
<dbReference type="Pfam" id="PF13808">
    <property type="entry name" value="DDE_Tnp_1_assoc"/>
    <property type="match status" value="1"/>
</dbReference>
<name>A0A380AA37_9GAMM</name>
<feature type="domain" description="H repeat-associated protein N-terminal" evidence="1">
    <location>
        <begin position="7"/>
        <end position="55"/>
    </location>
</feature>
<evidence type="ECO:0000259" key="1">
    <source>
        <dbReference type="Pfam" id="PF13808"/>
    </source>
</evidence>
<accession>A0A380AA37</accession>
<dbReference type="Proteomes" id="UP000254069">
    <property type="component" value="Unassembled WGS sequence"/>
</dbReference>
<reference evidence="2 3" key="1">
    <citation type="submission" date="2018-06" db="EMBL/GenBank/DDBJ databases">
        <authorList>
            <consortium name="Pathogen Informatics"/>
            <person name="Doyle S."/>
        </authorList>
    </citation>
    <scope>NUCLEOTIDE SEQUENCE [LARGE SCALE GENOMIC DNA]</scope>
    <source>
        <strain evidence="2 3">NCTC10738</strain>
    </source>
</reference>
<evidence type="ECO:0000313" key="3">
    <source>
        <dbReference type="Proteomes" id="UP000254069"/>
    </source>
</evidence>